<dbReference type="InterPro" id="IPR014284">
    <property type="entry name" value="RNA_pol_sigma-70_dom"/>
</dbReference>
<accession>A0ABP7P1G6</accession>
<keyword evidence="2" id="KW-0805">Transcription regulation</keyword>
<sequence length="195" mass="22087">MNAVAVDDNGLTSLLKNGDATAFTEIYNGYWDKLYYIAYKLLKDTNAAEEIVQDVFLNLWKNKEGLEIVSLAGYLAAMTRYSVYHYLSKEKKSRVKEEKLGQINEGAVAEFNVDHKILLQIVTELSNKLPEKCRLVFQYNKLHDQPLAEVARNLNISQKTAEGHLTKALRVIRDSLGATPGEFLLLMIAMMLSQK</sequence>
<dbReference type="Gene3D" id="1.10.1740.10">
    <property type="match status" value="1"/>
</dbReference>
<organism evidence="7 8">
    <name type="scientific">Mucilaginibacter dorajii</name>
    <dbReference type="NCBI Taxonomy" id="692994"/>
    <lineage>
        <taxon>Bacteria</taxon>
        <taxon>Pseudomonadati</taxon>
        <taxon>Bacteroidota</taxon>
        <taxon>Sphingobacteriia</taxon>
        <taxon>Sphingobacteriales</taxon>
        <taxon>Sphingobacteriaceae</taxon>
        <taxon>Mucilaginibacter</taxon>
    </lineage>
</organism>
<evidence type="ECO:0000256" key="1">
    <source>
        <dbReference type="ARBA" id="ARBA00010641"/>
    </source>
</evidence>
<dbReference type="Gene3D" id="1.10.10.10">
    <property type="entry name" value="Winged helix-like DNA-binding domain superfamily/Winged helix DNA-binding domain"/>
    <property type="match status" value="1"/>
</dbReference>
<dbReference type="PANTHER" id="PTHR43133:SF46">
    <property type="entry name" value="RNA POLYMERASE SIGMA-70 FACTOR ECF SUBFAMILY"/>
    <property type="match status" value="1"/>
</dbReference>
<dbReference type="Pfam" id="PF08281">
    <property type="entry name" value="Sigma70_r4_2"/>
    <property type="match status" value="1"/>
</dbReference>
<evidence type="ECO:0000256" key="4">
    <source>
        <dbReference type="ARBA" id="ARBA00023163"/>
    </source>
</evidence>
<dbReference type="InterPro" id="IPR039425">
    <property type="entry name" value="RNA_pol_sigma-70-like"/>
</dbReference>
<dbReference type="Pfam" id="PF04542">
    <property type="entry name" value="Sigma70_r2"/>
    <property type="match status" value="1"/>
</dbReference>
<dbReference type="InterPro" id="IPR036388">
    <property type="entry name" value="WH-like_DNA-bd_sf"/>
</dbReference>
<dbReference type="PANTHER" id="PTHR43133">
    <property type="entry name" value="RNA POLYMERASE ECF-TYPE SIGMA FACTO"/>
    <property type="match status" value="1"/>
</dbReference>
<comment type="similarity">
    <text evidence="1">Belongs to the sigma-70 factor family. ECF subfamily.</text>
</comment>
<protein>
    <submittedName>
        <fullName evidence="7">RNA polymerase sigma-70 factor</fullName>
    </submittedName>
</protein>
<dbReference type="Proteomes" id="UP001500742">
    <property type="component" value="Unassembled WGS sequence"/>
</dbReference>
<dbReference type="NCBIfam" id="TIGR02937">
    <property type="entry name" value="sigma70-ECF"/>
    <property type="match status" value="1"/>
</dbReference>
<dbReference type="EMBL" id="BAAAZC010000002">
    <property type="protein sequence ID" value="GAA3958139.1"/>
    <property type="molecule type" value="Genomic_DNA"/>
</dbReference>
<evidence type="ECO:0000256" key="3">
    <source>
        <dbReference type="ARBA" id="ARBA00023082"/>
    </source>
</evidence>
<evidence type="ECO:0000313" key="7">
    <source>
        <dbReference type="EMBL" id="GAA3958139.1"/>
    </source>
</evidence>
<evidence type="ECO:0000313" key="8">
    <source>
        <dbReference type="Proteomes" id="UP001500742"/>
    </source>
</evidence>
<feature type="domain" description="RNA polymerase sigma factor 70 region 4 type 2" evidence="6">
    <location>
        <begin position="120"/>
        <end position="170"/>
    </location>
</feature>
<keyword evidence="8" id="KW-1185">Reference proteome</keyword>
<dbReference type="InterPro" id="IPR013249">
    <property type="entry name" value="RNA_pol_sigma70_r4_t2"/>
</dbReference>
<dbReference type="InterPro" id="IPR013324">
    <property type="entry name" value="RNA_pol_sigma_r3/r4-like"/>
</dbReference>
<evidence type="ECO:0000259" key="5">
    <source>
        <dbReference type="Pfam" id="PF04542"/>
    </source>
</evidence>
<comment type="caution">
    <text evidence="7">The sequence shown here is derived from an EMBL/GenBank/DDBJ whole genome shotgun (WGS) entry which is preliminary data.</text>
</comment>
<dbReference type="RefSeq" id="WP_259092635.1">
    <property type="nucleotide sequence ID" value="NZ_BAAAZC010000002.1"/>
</dbReference>
<feature type="domain" description="RNA polymerase sigma-70 region 2" evidence="5">
    <location>
        <begin position="27"/>
        <end position="92"/>
    </location>
</feature>
<dbReference type="InterPro" id="IPR013325">
    <property type="entry name" value="RNA_pol_sigma_r2"/>
</dbReference>
<keyword evidence="3" id="KW-0731">Sigma factor</keyword>
<evidence type="ECO:0000259" key="6">
    <source>
        <dbReference type="Pfam" id="PF08281"/>
    </source>
</evidence>
<evidence type="ECO:0000256" key="2">
    <source>
        <dbReference type="ARBA" id="ARBA00023015"/>
    </source>
</evidence>
<name>A0ABP7P1G6_9SPHI</name>
<reference evidence="8" key="1">
    <citation type="journal article" date="2019" name="Int. J. Syst. Evol. Microbiol.">
        <title>The Global Catalogue of Microorganisms (GCM) 10K type strain sequencing project: providing services to taxonomists for standard genome sequencing and annotation.</title>
        <authorList>
            <consortium name="The Broad Institute Genomics Platform"/>
            <consortium name="The Broad Institute Genome Sequencing Center for Infectious Disease"/>
            <person name="Wu L."/>
            <person name="Ma J."/>
        </authorList>
    </citation>
    <scope>NUCLEOTIDE SEQUENCE [LARGE SCALE GENOMIC DNA]</scope>
    <source>
        <strain evidence="8">JCM 16601</strain>
    </source>
</reference>
<keyword evidence="4" id="KW-0804">Transcription</keyword>
<dbReference type="SUPFAM" id="SSF88659">
    <property type="entry name" value="Sigma3 and sigma4 domains of RNA polymerase sigma factors"/>
    <property type="match status" value="1"/>
</dbReference>
<dbReference type="InterPro" id="IPR007627">
    <property type="entry name" value="RNA_pol_sigma70_r2"/>
</dbReference>
<gene>
    <name evidence="7" type="ORF">GCM10022210_01790</name>
</gene>
<proteinExistence type="inferred from homology"/>
<dbReference type="SUPFAM" id="SSF88946">
    <property type="entry name" value="Sigma2 domain of RNA polymerase sigma factors"/>
    <property type="match status" value="1"/>
</dbReference>